<protein>
    <recommendedName>
        <fullName evidence="7">Photosystem II extrinsic protein O</fullName>
    </recommendedName>
    <alternativeName>
        <fullName evidence="8">Photosystem II manganese-stabilizing polypeptide</fullName>
    </alternativeName>
</protein>
<dbReference type="Gene3D" id="2.40.160.30">
    <property type="entry name" value="Photosystem II, cytochrome c-550 precursor"/>
    <property type="match status" value="1"/>
</dbReference>
<keyword evidence="3" id="KW-0602">Photosynthesis</keyword>
<evidence type="ECO:0000256" key="7">
    <source>
        <dbReference type="ARBA" id="ARBA00039796"/>
    </source>
</evidence>
<evidence type="ECO:0000256" key="6">
    <source>
        <dbReference type="ARBA" id="ARBA00023276"/>
    </source>
</evidence>
<evidence type="ECO:0000256" key="9">
    <source>
        <dbReference type="ARBA" id="ARBA00046136"/>
    </source>
</evidence>
<evidence type="ECO:0000256" key="3">
    <source>
        <dbReference type="ARBA" id="ARBA00022531"/>
    </source>
</evidence>
<name>A0A951PQQ7_9CYAN</name>
<evidence type="ECO:0000256" key="5">
    <source>
        <dbReference type="ARBA" id="ARBA00023136"/>
    </source>
</evidence>
<gene>
    <name evidence="11" type="ORF">KME25_21920</name>
</gene>
<evidence type="ECO:0000313" key="12">
    <source>
        <dbReference type="Proteomes" id="UP000753908"/>
    </source>
</evidence>
<comment type="function">
    <text evidence="9">One of the extrinsic, lumenal subunits of photosystem II (PSII), which stabilize and protect the oxygen-evolving complex. PSII is a light-driven water plastoquinone oxidoreductase, using light energy to abstract electrons from H(2)O, generating a proton gradient subsequently used for ATP formation. Required for dimerization of PSII and for binding of PsbQ to PSII.</text>
</comment>
<comment type="subcellular location">
    <subcellularLocation>
        <location evidence="1">Cellular thylakoid membrane</location>
        <topology evidence="1">Peripheral membrane protein</topology>
        <orientation evidence="1">Lumenal side</orientation>
    </subcellularLocation>
</comment>
<proteinExistence type="inferred from homology"/>
<dbReference type="InterPro" id="IPR011250">
    <property type="entry name" value="OMP/PagP_B-barrel"/>
</dbReference>
<evidence type="ECO:0000256" key="8">
    <source>
        <dbReference type="ARBA" id="ARBA00043037"/>
    </source>
</evidence>
<dbReference type="InterPro" id="IPR002628">
    <property type="entry name" value="PsbO"/>
</dbReference>
<reference evidence="11" key="2">
    <citation type="journal article" date="2022" name="Microbiol. Resour. Announc.">
        <title>Metagenome Sequencing to Explore Phylogenomics of Terrestrial Cyanobacteria.</title>
        <authorList>
            <person name="Ward R.D."/>
            <person name="Stajich J.E."/>
            <person name="Johansen J.R."/>
            <person name="Huntemann M."/>
            <person name="Clum A."/>
            <person name="Foster B."/>
            <person name="Foster B."/>
            <person name="Roux S."/>
            <person name="Palaniappan K."/>
            <person name="Varghese N."/>
            <person name="Mukherjee S."/>
            <person name="Reddy T.B.K."/>
            <person name="Daum C."/>
            <person name="Copeland A."/>
            <person name="Chen I.A."/>
            <person name="Ivanova N.N."/>
            <person name="Kyrpides N.C."/>
            <person name="Shapiro N."/>
            <person name="Eloe-Fadrosh E.A."/>
            <person name="Pietrasiak N."/>
        </authorList>
    </citation>
    <scope>NUCLEOTIDE SEQUENCE</scope>
    <source>
        <strain evidence="11">CPER-KK1</strain>
    </source>
</reference>
<dbReference type="PANTHER" id="PTHR34058">
    <property type="entry name" value="OXYGEN-EVOLVING ENHANCER PROTEIN 1-2, CHLOROPLASTIC"/>
    <property type="match status" value="1"/>
</dbReference>
<keyword evidence="10" id="KW-0732">Signal</keyword>
<evidence type="ECO:0000256" key="10">
    <source>
        <dbReference type="SAM" id="SignalP"/>
    </source>
</evidence>
<accession>A0A951PQQ7</accession>
<keyword evidence="6" id="KW-0604">Photosystem II</keyword>
<comment type="similarity">
    <text evidence="2">Belongs to the PsbO family.</text>
</comment>
<organism evidence="11 12">
    <name type="scientific">Symplocastrum torsivum CPER-KK1</name>
    <dbReference type="NCBI Taxonomy" id="450513"/>
    <lineage>
        <taxon>Bacteria</taxon>
        <taxon>Bacillati</taxon>
        <taxon>Cyanobacteriota</taxon>
        <taxon>Cyanophyceae</taxon>
        <taxon>Oscillatoriophycideae</taxon>
        <taxon>Oscillatoriales</taxon>
        <taxon>Microcoleaceae</taxon>
        <taxon>Symplocastrum</taxon>
    </lineage>
</organism>
<dbReference type="AlphaFoldDB" id="A0A951PQQ7"/>
<dbReference type="GO" id="GO:0042549">
    <property type="term" value="P:photosystem II stabilization"/>
    <property type="evidence" value="ECO:0007669"/>
    <property type="project" value="InterPro"/>
</dbReference>
<dbReference type="SUPFAM" id="SSF56925">
    <property type="entry name" value="OMPA-like"/>
    <property type="match status" value="1"/>
</dbReference>
<evidence type="ECO:0000256" key="2">
    <source>
        <dbReference type="ARBA" id="ARBA00009838"/>
    </source>
</evidence>
<evidence type="ECO:0000256" key="4">
    <source>
        <dbReference type="ARBA" id="ARBA00023078"/>
    </source>
</evidence>
<dbReference type="Gene3D" id="3.30.2050.10">
    <property type="entry name" value="photosynthetic oxygen evolving center domain"/>
    <property type="match status" value="1"/>
</dbReference>
<dbReference type="PROSITE" id="PS51257">
    <property type="entry name" value="PROKAR_LIPOPROTEIN"/>
    <property type="match status" value="1"/>
</dbReference>
<dbReference type="GO" id="GO:0010207">
    <property type="term" value="P:photosystem II assembly"/>
    <property type="evidence" value="ECO:0007669"/>
    <property type="project" value="InterPro"/>
</dbReference>
<dbReference type="Pfam" id="PF01716">
    <property type="entry name" value="MSP"/>
    <property type="match status" value="1"/>
</dbReference>
<dbReference type="EMBL" id="JAHHIF010000034">
    <property type="protein sequence ID" value="MBW4547074.1"/>
    <property type="molecule type" value="Genomic_DNA"/>
</dbReference>
<evidence type="ECO:0000313" key="11">
    <source>
        <dbReference type="EMBL" id="MBW4547074.1"/>
    </source>
</evidence>
<reference evidence="11" key="1">
    <citation type="submission" date="2021-05" db="EMBL/GenBank/DDBJ databases">
        <authorList>
            <person name="Pietrasiak N."/>
            <person name="Ward R."/>
            <person name="Stajich J.E."/>
            <person name="Kurbessoian T."/>
        </authorList>
    </citation>
    <scope>NUCLEOTIDE SEQUENCE</scope>
    <source>
        <strain evidence="11">CPER-KK1</strain>
    </source>
</reference>
<dbReference type="GO" id="GO:0010242">
    <property type="term" value="F:oxygen evolving activity"/>
    <property type="evidence" value="ECO:0007669"/>
    <property type="project" value="InterPro"/>
</dbReference>
<keyword evidence="5" id="KW-0472">Membrane</keyword>
<sequence length="278" mass="30095">MRYRAFIVAFLALCLGVLTACSDGSANATSTEKLTYDQIRNTGLANNCPQLAETTRGSIPLDSGQSYVLLDVCLQPTTFFVKEEPANKRQVAEFIPGKLLTRYTSSLDQVRGDLKVGGDGSLTFIEKDGLDFQPITVQLPGGERVPFLFTIKNLVAKTQSGLDSINTSTDFEGEFQVPSYRGAVFLDPKGRGVASGYDNAIALPSQADREDLTRANVKRVETIPGSISLQVAKVDSRTGEIAGTFESEQPSDTDLGAAEPKEVLIRGIFYGRIEPEQV</sequence>
<dbReference type="GO" id="GO:0009654">
    <property type="term" value="C:photosystem II oxygen evolving complex"/>
    <property type="evidence" value="ECO:0007669"/>
    <property type="project" value="InterPro"/>
</dbReference>
<feature type="chain" id="PRO_5036853637" description="Photosystem II extrinsic protein O" evidence="10">
    <location>
        <begin position="21"/>
        <end position="278"/>
    </location>
</feature>
<dbReference type="GO" id="GO:0031676">
    <property type="term" value="C:plasma membrane-derived thylakoid membrane"/>
    <property type="evidence" value="ECO:0007669"/>
    <property type="project" value="UniProtKB-SubCell"/>
</dbReference>
<feature type="signal peptide" evidence="10">
    <location>
        <begin position="1"/>
        <end position="20"/>
    </location>
</feature>
<dbReference type="Proteomes" id="UP000753908">
    <property type="component" value="Unassembled WGS sequence"/>
</dbReference>
<evidence type="ECO:0000256" key="1">
    <source>
        <dbReference type="ARBA" id="ARBA00004526"/>
    </source>
</evidence>
<comment type="caution">
    <text evidence="11">The sequence shown here is derived from an EMBL/GenBank/DDBJ whole genome shotgun (WGS) entry which is preliminary data.</text>
</comment>
<keyword evidence="4" id="KW-0793">Thylakoid</keyword>